<evidence type="ECO:0000256" key="1">
    <source>
        <dbReference type="ARBA" id="ARBA00004123"/>
    </source>
</evidence>
<dbReference type="AlphaFoldDB" id="A0A7M7M8T5"/>
<evidence type="ECO:0000256" key="2">
    <source>
        <dbReference type="ARBA" id="ARBA00023015"/>
    </source>
</evidence>
<dbReference type="GO" id="GO:0003677">
    <property type="term" value="F:DNA binding"/>
    <property type="evidence" value="ECO:0007669"/>
    <property type="project" value="UniProtKB-KW"/>
</dbReference>
<dbReference type="GO" id="GO:0010468">
    <property type="term" value="P:regulation of gene expression"/>
    <property type="evidence" value="ECO:0007669"/>
    <property type="project" value="UniProtKB-ARBA"/>
</dbReference>
<feature type="domain" description="Myb/SANT-like DNA-binding" evidence="7">
    <location>
        <begin position="104"/>
        <end position="171"/>
    </location>
</feature>
<dbReference type="PANTHER" id="PTHR21654:SF84">
    <property type="entry name" value="SI:DKEY-66I24.7"/>
    <property type="match status" value="1"/>
</dbReference>
<dbReference type="RefSeq" id="XP_022644455.1">
    <property type="nucleotide sequence ID" value="XM_022788720.1"/>
</dbReference>
<evidence type="ECO:0000313" key="8">
    <source>
        <dbReference type="EnsemblMetazoa" id="XP_022644455"/>
    </source>
</evidence>
<accession>A0A7M7M8T5</accession>
<feature type="region of interest" description="Disordered" evidence="6">
    <location>
        <begin position="194"/>
        <end position="237"/>
    </location>
</feature>
<dbReference type="InterPro" id="IPR044822">
    <property type="entry name" value="Myb_DNA-bind_4"/>
</dbReference>
<keyword evidence="2" id="KW-0805">Transcription regulation</keyword>
<dbReference type="PANTHER" id="PTHR21654">
    <property type="entry name" value="FI21293P1"/>
    <property type="match status" value="1"/>
</dbReference>
<keyword evidence="5" id="KW-0539">Nucleus</keyword>
<evidence type="ECO:0000256" key="5">
    <source>
        <dbReference type="ARBA" id="ARBA00023242"/>
    </source>
</evidence>
<dbReference type="Gene3D" id="1.10.10.60">
    <property type="entry name" value="Homeodomain-like"/>
    <property type="match status" value="1"/>
</dbReference>
<dbReference type="OrthoDB" id="691673at2759"/>
<proteinExistence type="predicted"/>
<dbReference type="KEGG" id="vde:111243337"/>
<evidence type="ECO:0000256" key="3">
    <source>
        <dbReference type="ARBA" id="ARBA00023125"/>
    </source>
</evidence>
<evidence type="ECO:0000256" key="6">
    <source>
        <dbReference type="SAM" id="MobiDB-lite"/>
    </source>
</evidence>
<name>A0A7M7M8T5_VARDE</name>
<evidence type="ECO:0000256" key="4">
    <source>
        <dbReference type="ARBA" id="ARBA00023163"/>
    </source>
</evidence>
<evidence type="ECO:0000313" key="9">
    <source>
        <dbReference type="Proteomes" id="UP000594260"/>
    </source>
</evidence>
<keyword evidence="9" id="KW-1185">Reference proteome</keyword>
<evidence type="ECO:0000259" key="7">
    <source>
        <dbReference type="Pfam" id="PF13837"/>
    </source>
</evidence>
<dbReference type="EnsemblMetazoa" id="XM_022788720">
    <property type="protein sequence ID" value="XP_022644455"/>
    <property type="gene ID" value="LOC111243337"/>
</dbReference>
<dbReference type="Pfam" id="PF13837">
    <property type="entry name" value="Myb_DNA-bind_4"/>
    <property type="match status" value="1"/>
</dbReference>
<protein>
    <recommendedName>
        <fullName evidence="7">Myb/SANT-like DNA-binding domain-containing protein</fullName>
    </recommendedName>
</protein>
<dbReference type="InParanoid" id="A0A7M7M8T5"/>
<dbReference type="GeneID" id="111243337"/>
<feature type="compositionally biased region" description="Acidic residues" evidence="6">
    <location>
        <begin position="483"/>
        <end position="494"/>
    </location>
</feature>
<reference evidence="8" key="1">
    <citation type="submission" date="2021-01" db="UniProtKB">
        <authorList>
            <consortium name="EnsemblMetazoa"/>
        </authorList>
    </citation>
    <scope>IDENTIFICATION</scope>
</reference>
<dbReference type="Proteomes" id="UP000594260">
    <property type="component" value="Unplaced"/>
</dbReference>
<feature type="region of interest" description="Disordered" evidence="6">
    <location>
        <begin position="467"/>
        <end position="509"/>
    </location>
</feature>
<feature type="region of interest" description="Disordered" evidence="6">
    <location>
        <begin position="24"/>
        <end position="48"/>
    </location>
</feature>
<comment type="subcellular location">
    <subcellularLocation>
        <location evidence="1">Nucleus</location>
    </subcellularLocation>
</comment>
<keyword evidence="3" id="KW-0238">DNA-binding</keyword>
<organism evidence="8 9">
    <name type="scientific">Varroa destructor</name>
    <name type="common">Honeybee mite</name>
    <dbReference type="NCBI Taxonomy" id="109461"/>
    <lineage>
        <taxon>Eukaryota</taxon>
        <taxon>Metazoa</taxon>
        <taxon>Ecdysozoa</taxon>
        <taxon>Arthropoda</taxon>
        <taxon>Chelicerata</taxon>
        <taxon>Arachnida</taxon>
        <taxon>Acari</taxon>
        <taxon>Parasitiformes</taxon>
        <taxon>Mesostigmata</taxon>
        <taxon>Gamasina</taxon>
        <taxon>Dermanyssoidea</taxon>
        <taxon>Varroidae</taxon>
        <taxon>Varroa</taxon>
    </lineage>
</organism>
<feature type="compositionally biased region" description="Basic and acidic residues" evidence="6">
    <location>
        <begin position="500"/>
        <end position="509"/>
    </location>
</feature>
<sequence length="509" mass="55619">MALLESVAEQLRDFFVVTSSTIASSSTSPSVYPPLSPVTSGSGQHPSQQHVLDMQLEMAAAAAMSGGASLIPLPIPSPPNSSSSTAHIDLPSQMPPAFKMAGLTWSDQETYELIKIWAADRDMLDGTSRNNKVYESMAAQMRTLGYMRTALQVKEKMKRLRKEYKYGKRSKKIATYHEALSSVLSGGPFKPCEIPLSNHPNPPMRIDNDRESLPGSEDYPNSDHDDGEPAGNGAQSGTTADIKLLELNNNSGSEADRNCTTLSSEIYRTAAALSLLSSQAEFQKQQLQQTQAQAVAQLPPIISADDTMTNLTRNVGIGAATLPLTAPLATLQPQGLKRKFTSSLNNNIISNNNTCVNNNNNTSTVGESRAASDTVVTALAQNIMDSINRGVSKFMELEERRMTMELEMIERMRKEDLERQERLRREEMHHEVRLMTLIAGLFQQTAKTGETPANLGSLLKELQASVDHRSGGGPMAPLHSESYSDEDSDDDDDSVLGKKMRIDESVKTE</sequence>
<keyword evidence="4" id="KW-0804">Transcription</keyword>
<dbReference type="GO" id="GO:0005634">
    <property type="term" value="C:nucleus"/>
    <property type="evidence" value="ECO:0007669"/>
    <property type="project" value="UniProtKB-SubCell"/>
</dbReference>